<dbReference type="PANTHER" id="PTHR44846">
    <property type="entry name" value="MANNOSYL-D-GLYCERATE TRANSPORT/METABOLISM SYSTEM REPRESSOR MNGR-RELATED"/>
    <property type="match status" value="1"/>
</dbReference>
<dbReference type="GO" id="GO:0003700">
    <property type="term" value="F:DNA-binding transcription factor activity"/>
    <property type="evidence" value="ECO:0007669"/>
    <property type="project" value="InterPro"/>
</dbReference>
<feature type="domain" description="HTH gntR-type" evidence="4">
    <location>
        <begin position="8"/>
        <end position="74"/>
    </location>
</feature>
<reference evidence="5 6" key="1">
    <citation type="journal article" date="2012" name="J. Bacteriol.">
        <title>Draft Genome Sequence of Bacillus isronensis Strain B3W22, Isolated from the Upper Atmosphere.</title>
        <authorList>
            <person name="Shivaji S."/>
            <person name="Ara S."/>
            <person name="Singh S.K."/>
            <person name="Bandi S."/>
            <person name="Singh A."/>
            <person name="Pinnaka A.K."/>
        </authorList>
    </citation>
    <scope>NUCLEOTIDE SEQUENCE [LARGE SCALE GENOMIC DNA]</scope>
    <source>
        <strain evidence="5 6">B3W22</strain>
    </source>
</reference>
<dbReference type="Pfam" id="PF00392">
    <property type="entry name" value="GntR"/>
    <property type="match status" value="1"/>
</dbReference>
<keyword evidence="6" id="KW-1185">Reference proteome</keyword>
<dbReference type="SMART" id="SM00866">
    <property type="entry name" value="UTRA"/>
    <property type="match status" value="1"/>
</dbReference>
<dbReference type="EMBL" id="AMCK01000020">
    <property type="protein sequence ID" value="EKB44081.1"/>
    <property type="molecule type" value="Genomic_DNA"/>
</dbReference>
<dbReference type="GO" id="GO:0003677">
    <property type="term" value="F:DNA binding"/>
    <property type="evidence" value="ECO:0007669"/>
    <property type="project" value="UniProtKB-KW"/>
</dbReference>
<dbReference type="SUPFAM" id="SSF46785">
    <property type="entry name" value="Winged helix' DNA-binding domain"/>
    <property type="match status" value="1"/>
</dbReference>
<dbReference type="PATRIC" id="fig|1224748.3.peg.3142"/>
<dbReference type="Proteomes" id="UP000004738">
    <property type="component" value="Unassembled WGS sequence"/>
</dbReference>
<evidence type="ECO:0000259" key="4">
    <source>
        <dbReference type="PROSITE" id="PS50949"/>
    </source>
</evidence>
<dbReference type="PANTHER" id="PTHR44846:SF1">
    <property type="entry name" value="MANNOSYL-D-GLYCERATE TRANSPORT_METABOLISM SYSTEM REPRESSOR MNGR-RELATED"/>
    <property type="match status" value="1"/>
</dbReference>
<keyword evidence="2" id="KW-0238">DNA-binding</keyword>
<evidence type="ECO:0000256" key="1">
    <source>
        <dbReference type="ARBA" id="ARBA00023015"/>
    </source>
</evidence>
<dbReference type="Gene3D" id="3.40.1410.10">
    <property type="entry name" value="Chorismate lyase-like"/>
    <property type="match status" value="1"/>
</dbReference>
<keyword evidence="3" id="KW-0804">Transcription</keyword>
<dbReference type="InterPro" id="IPR000524">
    <property type="entry name" value="Tscrpt_reg_HTH_GntR"/>
</dbReference>
<accession>K1KNG6</accession>
<dbReference type="CDD" id="cd07377">
    <property type="entry name" value="WHTH_GntR"/>
    <property type="match status" value="1"/>
</dbReference>
<evidence type="ECO:0000313" key="6">
    <source>
        <dbReference type="Proteomes" id="UP000004738"/>
    </source>
</evidence>
<sequence length="244" mass="27991">MLNFENHIPLHIQLKDLLKTEIVEGKYVEKIPSERELMERFTVSRSTVREAVKHLVHEGVLKKIHGKGTFITKNKTVHDWLNSLNSFTETVRQMGMKPGARLLYAKNIDNFPEANAILGQSILFAISRVRTADDQPISIERHFYHTHLGKQIAAHNLNEATIYDIIEKELKITMVEAEQTIRCSPISEEDAKLLDLKPYTNVLNIERVILGVQGEVIEYYSSLFHPELYMLKLKTKRTARGASS</sequence>
<dbReference type="InterPro" id="IPR036390">
    <property type="entry name" value="WH_DNA-bd_sf"/>
</dbReference>
<dbReference type="Pfam" id="PF07702">
    <property type="entry name" value="UTRA"/>
    <property type="match status" value="1"/>
</dbReference>
<dbReference type="InterPro" id="IPR028978">
    <property type="entry name" value="Chorismate_lyase_/UTRA_dom_sf"/>
</dbReference>
<dbReference type="InterPro" id="IPR011663">
    <property type="entry name" value="UTRA"/>
</dbReference>
<comment type="caution">
    <text evidence="5">The sequence shown here is derived from an EMBL/GenBank/DDBJ whole genome shotgun (WGS) entry which is preliminary data.</text>
</comment>
<dbReference type="Gene3D" id="1.10.10.10">
    <property type="entry name" value="Winged helix-like DNA-binding domain superfamily/Winged helix DNA-binding domain"/>
    <property type="match status" value="1"/>
</dbReference>
<keyword evidence="1" id="KW-0805">Transcription regulation</keyword>
<evidence type="ECO:0000256" key="3">
    <source>
        <dbReference type="ARBA" id="ARBA00023163"/>
    </source>
</evidence>
<evidence type="ECO:0000313" key="5">
    <source>
        <dbReference type="EMBL" id="EKB44081.1"/>
    </source>
</evidence>
<dbReference type="SMART" id="SM00345">
    <property type="entry name" value="HTH_GNTR"/>
    <property type="match status" value="1"/>
</dbReference>
<dbReference type="InterPro" id="IPR036388">
    <property type="entry name" value="WH-like_DNA-bd_sf"/>
</dbReference>
<dbReference type="AlphaFoldDB" id="K1KNG6"/>
<dbReference type="PROSITE" id="PS50949">
    <property type="entry name" value="HTH_GNTR"/>
    <property type="match status" value="1"/>
</dbReference>
<dbReference type="InterPro" id="IPR050679">
    <property type="entry name" value="Bact_HTH_transcr_reg"/>
</dbReference>
<dbReference type="SUPFAM" id="SSF64288">
    <property type="entry name" value="Chorismate lyase-like"/>
    <property type="match status" value="1"/>
</dbReference>
<proteinExistence type="predicted"/>
<name>K1KNG6_9BACL</name>
<dbReference type="PRINTS" id="PR00035">
    <property type="entry name" value="HTHGNTR"/>
</dbReference>
<evidence type="ECO:0000256" key="2">
    <source>
        <dbReference type="ARBA" id="ARBA00023125"/>
    </source>
</evidence>
<dbReference type="RefSeq" id="WP_008407919.1">
    <property type="nucleotide sequence ID" value="NZ_AMCK01000020.1"/>
</dbReference>
<protein>
    <submittedName>
        <fullName evidence="5">HTH-type transcriptional repressor yvoA</fullName>
    </submittedName>
</protein>
<gene>
    <name evidence="5" type="primary">yvoA_4</name>
    <name evidence="5" type="ORF">B857_03167</name>
</gene>
<dbReference type="GO" id="GO:0045892">
    <property type="term" value="P:negative regulation of DNA-templated transcription"/>
    <property type="evidence" value="ECO:0007669"/>
    <property type="project" value="TreeGrafter"/>
</dbReference>
<organism evidence="5 6">
    <name type="scientific">Solibacillus isronensis B3W22</name>
    <dbReference type="NCBI Taxonomy" id="1224748"/>
    <lineage>
        <taxon>Bacteria</taxon>
        <taxon>Bacillati</taxon>
        <taxon>Bacillota</taxon>
        <taxon>Bacilli</taxon>
        <taxon>Bacillales</taxon>
        <taxon>Caryophanaceae</taxon>
        <taxon>Solibacillus</taxon>
    </lineage>
</organism>